<accession>A0AC60PKG1</accession>
<sequence length="186" mass="20174">MDSAISDMVMAFALLDMDMVSPIMVTITPMGSMASTTRLSSRRSVALCEAEKSCNQDDDKAESVEDCEDRAESAEDGESSTVPLPLASPVILLDMGVQVSSGDFGENFSRVVNKENVCSFTGLPNMELLTVLEKLVSDTTPTSTRAYLSAKDKIVMTMMALKHALTFDFMSQIFGVCTDHSEHHLA</sequence>
<proteinExistence type="predicted"/>
<evidence type="ECO:0000313" key="2">
    <source>
        <dbReference type="Proteomes" id="UP000805193"/>
    </source>
</evidence>
<dbReference type="EMBL" id="JABSTQ010010382">
    <property type="protein sequence ID" value="KAG0421322.1"/>
    <property type="molecule type" value="Genomic_DNA"/>
</dbReference>
<reference evidence="1 2" key="1">
    <citation type="journal article" date="2020" name="Cell">
        <title>Large-Scale Comparative Analyses of Tick Genomes Elucidate Their Genetic Diversity and Vector Capacities.</title>
        <authorList>
            <consortium name="Tick Genome and Microbiome Consortium (TIGMIC)"/>
            <person name="Jia N."/>
            <person name="Wang J."/>
            <person name="Shi W."/>
            <person name="Du L."/>
            <person name="Sun Y."/>
            <person name="Zhan W."/>
            <person name="Jiang J.F."/>
            <person name="Wang Q."/>
            <person name="Zhang B."/>
            <person name="Ji P."/>
            <person name="Bell-Sakyi L."/>
            <person name="Cui X.M."/>
            <person name="Yuan T.T."/>
            <person name="Jiang B.G."/>
            <person name="Yang W.F."/>
            <person name="Lam T.T."/>
            <person name="Chang Q.C."/>
            <person name="Ding S.J."/>
            <person name="Wang X.J."/>
            <person name="Zhu J.G."/>
            <person name="Ruan X.D."/>
            <person name="Zhao L."/>
            <person name="Wei J.T."/>
            <person name="Ye R.Z."/>
            <person name="Que T.C."/>
            <person name="Du C.H."/>
            <person name="Zhou Y.H."/>
            <person name="Cheng J.X."/>
            <person name="Dai P.F."/>
            <person name="Guo W.B."/>
            <person name="Han X.H."/>
            <person name="Huang E.J."/>
            <person name="Li L.F."/>
            <person name="Wei W."/>
            <person name="Gao Y.C."/>
            <person name="Liu J.Z."/>
            <person name="Shao H.Z."/>
            <person name="Wang X."/>
            <person name="Wang C.C."/>
            <person name="Yang T.C."/>
            <person name="Huo Q.B."/>
            <person name="Li W."/>
            <person name="Chen H.Y."/>
            <person name="Chen S.E."/>
            <person name="Zhou L.G."/>
            <person name="Ni X.B."/>
            <person name="Tian J.H."/>
            <person name="Sheng Y."/>
            <person name="Liu T."/>
            <person name="Pan Y.S."/>
            <person name="Xia L.Y."/>
            <person name="Li J."/>
            <person name="Zhao F."/>
            <person name="Cao W.C."/>
        </authorList>
    </citation>
    <scope>NUCLEOTIDE SEQUENCE [LARGE SCALE GENOMIC DNA]</scope>
    <source>
        <strain evidence="1">Iper-2018</strain>
    </source>
</reference>
<evidence type="ECO:0000313" key="1">
    <source>
        <dbReference type="EMBL" id="KAG0421322.1"/>
    </source>
</evidence>
<protein>
    <submittedName>
        <fullName evidence="1">Uncharacterized protein</fullName>
    </submittedName>
</protein>
<organism evidence="1 2">
    <name type="scientific">Ixodes persulcatus</name>
    <name type="common">Taiga tick</name>
    <dbReference type="NCBI Taxonomy" id="34615"/>
    <lineage>
        <taxon>Eukaryota</taxon>
        <taxon>Metazoa</taxon>
        <taxon>Ecdysozoa</taxon>
        <taxon>Arthropoda</taxon>
        <taxon>Chelicerata</taxon>
        <taxon>Arachnida</taxon>
        <taxon>Acari</taxon>
        <taxon>Parasitiformes</taxon>
        <taxon>Ixodida</taxon>
        <taxon>Ixodoidea</taxon>
        <taxon>Ixodidae</taxon>
        <taxon>Ixodinae</taxon>
        <taxon>Ixodes</taxon>
    </lineage>
</organism>
<gene>
    <name evidence="1" type="ORF">HPB47_002773</name>
</gene>
<comment type="caution">
    <text evidence="1">The sequence shown here is derived from an EMBL/GenBank/DDBJ whole genome shotgun (WGS) entry which is preliminary data.</text>
</comment>
<name>A0AC60PKG1_IXOPE</name>
<keyword evidence="2" id="KW-1185">Reference proteome</keyword>
<dbReference type="Proteomes" id="UP000805193">
    <property type="component" value="Unassembled WGS sequence"/>
</dbReference>